<feature type="binding site" evidence="13">
    <location>
        <position position="148"/>
    </location>
    <ligand>
        <name>[4Fe-4S] cluster</name>
        <dbReference type="ChEBI" id="CHEBI:49883"/>
        <label>2</label>
        <note>4Fe-4S-S-AdoMet</note>
    </ligand>
</feature>
<dbReference type="InterPro" id="IPR006463">
    <property type="entry name" value="MiaB_methiolase"/>
</dbReference>
<keyword evidence="13" id="KW-0819">tRNA processing</keyword>
<comment type="similarity">
    <text evidence="13">Belongs to the methylthiotransferase family. MiaB subfamily.</text>
</comment>
<dbReference type="NCBIfam" id="TIGR00089">
    <property type="entry name" value="MiaB/RimO family radical SAM methylthiotransferase"/>
    <property type="match status" value="1"/>
</dbReference>
<evidence type="ECO:0000256" key="9">
    <source>
        <dbReference type="ARBA" id="ARBA00033765"/>
    </source>
</evidence>
<dbReference type="InterPro" id="IPR020612">
    <property type="entry name" value="Methylthiotransferase_CS"/>
</dbReference>
<evidence type="ECO:0000313" key="17">
    <source>
        <dbReference type="EMBL" id="CUU40767.1"/>
    </source>
</evidence>
<keyword evidence="19" id="KW-1185">Reference proteome</keyword>
<comment type="subunit">
    <text evidence="13">Monomer.</text>
</comment>
<dbReference type="Gene3D" id="3.80.30.20">
    <property type="entry name" value="tm_1862 like domain"/>
    <property type="match status" value="1"/>
</dbReference>
<keyword evidence="2 13" id="KW-0004">4Fe-4S</keyword>
<feature type="binding site" evidence="13">
    <location>
        <position position="47"/>
    </location>
    <ligand>
        <name>[4Fe-4S] cluster</name>
        <dbReference type="ChEBI" id="CHEBI:49883"/>
        <label>1</label>
    </ligand>
</feature>
<dbReference type="SMART" id="SM00729">
    <property type="entry name" value="Elp3"/>
    <property type="match status" value="1"/>
</dbReference>
<dbReference type="InterPro" id="IPR006638">
    <property type="entry name" value="Elp3/MiaA/NifB-like_rSAM"/>
</dbReference>
<evidence type="ECO:0000256" key="4">
    <source>
        <dbReference type="ARBA" id="ARBA00022679"/>
    </source>
</evidence>
<dbReference type="OrthoDB" id="9805215at2"/>
<comment type="subcellular location">
    <subcellularLocation>
        <location evidence="13">Cytoplasm</location>
    </subcellularLocation>
</comment>
<dbReference type="GO" id="GO:0035597">
    <property type="term" value="F:tRNA-2-methylthio-N(6)-dimethylallyladenosine(37) synthase activity"/>
    <property type="evidence" value="ECO:0007669"/>
    <property type="project" value="UniProtKB-EC"/>
</dbReference>
<comment type="cofactor">
    <cofactor evidence="13">
        <name>[4Fe-4S] cluster</name>
        <dbReference type="ChEBI" id="CHEBI:49883"/>
    </cofactor>
    <text evidence="13">Binds 2 [4Fe-4S] clusters. One cluster is coordinated with 3 cysteines and an exchangeable S-adenosyl-L-methionine.</text>
</comment>
<keyword evidence="8 13" id="KW-0411">Iron-sulfur</keyword>
<dbReference type="InterPro" id="IPR005839">
    <property type="entry name" value="Methylthiotransferase"/>
</dbReference>
<dbReference type="PROSITE" id="PS51449">
    <property type="entry name" value="MTTASE_N"/>
    <property type="match status" value="1"/>
</dbReference>
<dbReference type="EMBL" id="JRPF02000003">
    <property type="protein sequence ID" value="TLD78778.1"/>
    <property type="molecule type" value="Genomic_DNA"/>
</dbReference>
<comment type="catalytic activity">
    <reaction evidence="13">
        <text>N(6)-dimethylallyladenosine(37) in tRNA + (sulfur carrier)-SH + AH2 + 2 S-adenosyl-L-methionine = 2-methylsulfanyl-N(6)-dimethylallyladenosine(37) in tRNA + (sulfur carrier)-H + 5'-deoxyadenosine + L-methionine + A + S-adenosyl-L-homocysteine + 2 H(+)</text>
        <dbReference type="Rhea" id="RHEA:37067"/>
        <dbReference type="Rhea" id="RHEA-COMP:10375"/>
        <dbReference type="Rhea" id="RHEA-COMP:10376"/>
        <dbReference type="Rhea" id="RHEA-COMP:14737"/>
        <dbReference type="Rhea" id="RHEA-COMP:14739"/>
        <dbReference type="ChEBI" id="CHEBI:13193"/>
        <dbReference type="ChEBI" id="CHEBI:15378"/>
        <dbReference type="ChEBI" id="CHEBI:17319"/>
        <dbReference type="ChEBI" id="CHEBI:17499"/>
        <dbReference type="ChEBI" id="CHEBI:29917"/>
        <dbReference type="ChEBI" id="CHEBI:57844"/>
        <dbReference type="ChEBI" id="CHEBI:57856"/>
        <dbReference type="ChEBI" id="CHEBI:59789"/>
        <dbReference type="ChEBI" id="CHEBI:64428"/>
        <dbReference type="ChEBI" id="CHEBI:74415"/>
        <dbReference type="ChEBI" id="CHEBI:74417"/>
        <dbReference type="EC" id="2.8.4.3"/>
    </reaction>
</comment>
<dbReference type="FunFam" id="3.80.30.20:FF:000001">
    <property type="entry name" value="tRNA-2-methylthio-N(6)-dimethylallyladenosine synthase 2"/>
    <property type="match status" value="1"/>
</dbReference>
<evidence type="ECO:0000256" key="2">
    <source>
        <dbReference type="ARBA" id="ARBA00022485"/>
    </source>
</evidence>
<dbReference type="Pfam" id="PF04055">
    <property type="entry name" value="Radical_SAM"/>
    <property type="match status" value="1"/>
</dbReference>
<evidence type="ECO:0000313" key="18">
    <source>
        <dbReference type="EMBL" id="TLD78778.1"/>
    </source>
</evidence>
<evidence type="ECO:0000256" key="3">
    <source>
        <dbReference type="ARBA" id="ARBA00022490"/>
    </source>
</evidence>
<dbReference type="Gene3D" id="3.40.50.12160">
    <property type="entry name" value="Methylthiotransferase, N-terminal domain"/>
    <property type="match status" value="1"/>
</dbReference>
<evidence type="ECO:0000256" key="1">
    <source>
        <dbReference type="ARBA" id="ARBA00003234"/>
    </source>
</evidence>
<evidence type="ECO:0000256" key="12">
    <source>
        <dbReference type="ARBA" id="ARBA00081141"/>
    </source>
</evidence>
<dbReference type="Pfam" id="PF00919">
    <property type="entry name" value="UPF0004"/>
    <property type="match status" value="1"/>
</dbReference>
<reference evidence="17" key="2">
    <citation type="submission" date="2015-11" db="EMBL/GenBank/DDBJ databases">
        <authorList>
            <person name="Zhang Y."/>
            <person name="Guo Z."/>
        </authorList>
    </citation>
    <scope>NUCLEOTIDE SEQUENCE</scope>
    <source>
        <strain evidence="17">1</strain>
    </source>
</reference>
<evidence type="ECO:0000313" key="20">
    <source>
        <dbReference type="Proteomes" id="UP000064525"/>
    </source>
</evidence>
<comment type="function">
    <text evidence="1 13">Catalyzes the methylthiolation of N6-(dimethylallyl)adenosine (i(6)A), leading to the formation of 2-methylthio-N6-(dimethylallyl)adenosine (ms(2)i(6)A) at position 37 in tRNAs that read codons beginning with uridine.</text>
</comment>
<evidence type="ECO:0000259" key="16">
    <source>
        <dbReference type="PROSITE" id="PS51918"/>
    </source>
</evidence>
<dbReference type="SFLD" id="SFLDG01061">
    <property type="entry name" value="methylthiotransferase"/>
    <property type="match status" value="1"/>
</dbReference>
<evidence type="ECO:0000259" key="15">
    <source>
        <dbReference type="PROSITE" id="PS51449"/>
    </source>
</evidence>
<reference evidence="18 19" key="1">
    <citation type="journal article" date="2014" name="Genome Announc.">
        <title>Draft genome sequences of eight enterohepatic helicobacter species isolated from both laboratory and wild rodents.</title>
        <authorList>
            <person name="Sheh A."/>
            <person name="Shen Z."/>
            <person name="Fox J.G."/>
        </authorList>
    </citation>
    <scope>NUCLEOTIDE SEQUENCE [LARGE SCALE GENOMIC DNA]</scope>
    <source>
        <strain evidence="18 19">MIT 98-6810</strain>
    </source>
</reference>
<dbReference type="AlphaFoldDB" id="A0A0S4PWR6"/>
<evidence type="ECO:0000313" key="19">
    <source>
        <dbReference type="Proteomes" id="UP000029925"/>
    </source>
</evidence>
<dbReference type="EC" id="2.8.4.3" evidence="9 13"/>
<dbReference type="InterPro" id="IPR023404">
    <property type="entry name" value="rSAM_horseshoe"/>
</dbReference>
<protein>
    <recommendedName>
        <fullName evidence="10 13">tRNA-2-methylthio-N(6)-dimethylallyladenosine synthase</fullName>
        <ecNumber evidence="9 13">2.8.4.3</ecNumber>
    </recommendedName>
    <alternativeName>
        <fullName evidence="12 13">(Dimethylallyl)adenosine tRNA methylthiotransferase MiaB</fullName>
    </alternativeName>
    <alternativeName>
        <fullName evidence="11 13">tRNA-i(6)A37 methylthiotransferase</fullName>
    </alternativeName>
</protein>
<dbReference type="CDD" id="cd01335">
    <property type="entry name" value="Radical_SAM"/>
    <property type="match status" value="1"/>
</dbReference>
<dbReference type="NCBIfam" id="TIGR01574">
    <property type="entry name" value="miaB-methiolase"/>
    <property type="match status" value="1"/>
</dbReference>
<dbReference type="KEGG" id="hty:BN2458_PEG1884"/>
<dbReference type="GO" id="GO:0005829">
    <property type="term" value="C:cytosol"/>
    <property type="evidence" value="ECO:0007669"/>
    <property type="project" value="TreeGrafter"/>
</dbReference>
<evidence type="ECO:0000256" key="11">
    <source>
        <dbReference type="ARBA" id="ARBA00080698"/>
    </source>
</evidence>
<dbReference type="FunFam" id="3.40.50.12160:FF:000003">
    <property type="entry name" value="CDK5 regulatory subunit-associated protein 1"/>
    <property type="match status" value="1"/>
</dbReference>
<keyword evidence="3 13" id="KW-0963">Cytoplasm</keyword>
<dbReference type="SFLD" id="SFLDS00029">
    <property type="entry name" value="Radical_SAM"/>
    <property type="match status" value="1"/>
</dbReference>
<evidence type="ECO:0000256" key="5">
    <source>
        <dbReference type="ARBA" id="ARBA00022691"/>
    </source>
</evidence>
<dbReference type="PATRIC" id="fig|76936.10.peg.1837"/>
<dbReference type="PANTHER" id="PTHR43020">
    <property type="entry name" value="CDK5 REGULATORY SUBUNIT-ASSOCIATED PROTEIN 1"/>
    <property type="match status" value="1"/>
</dbReference>
<dbReference type="PROSITE" id="PS51918">
    <property type="entry name" value="RADICAL_SAM"/>
    <property type="match status" value="1"/>
</dbReference>
<dbReference type="GO" id="GO:0046872">
    <property type="term" value="F:metal ion binding"/>
    <property type="evidence" value="ECO:0007669"/>
    <property type="project" value="UniProtKB-KW"/>
</dbReference>
<evidence type="ECO:0000259" key="14">
    <source>
        <dbReference type="PROSITE" id="PS50926"/>
    </source>
</evidence>
<proteinExistence type="inferred from homology"/>
<dbReference type="HAMAP" id="MF_01864">
    <property type="entry name" value="tRNA_metthiotr_MiaB"/>
    <property type="match status" value="1"/>
</dbReference>
<sequence length="492" mass="55043">MKLFIQTLGCAMNERDSAHMIAELEQKLDYTLTQDSKEADLILINTCSVREKPEKKLFSEIGAFAKTKKKGAKIGICGCTASHLGEEIIKKAPSVDFVLGARNVSKITQVLDTPKAVEVDIDYDDSAYVFASPQNMGIKAQLNISIGCDKKCSYCIVPFTRGKEVSIPTHLLMQEAQKLVQNGTKELLLLGQNVNHYGVRFSTPHPKTNFTQLLRNLGEIEGLYRIRFTSPHPLHMDDEFLEEFASNPKIAKGIHIPLQSGSSEILKMMKRGYDKQWYLNRIAKLKSLLPNVGIGTDIIVGFPTESEQDFEDTLDVLRIVEFDTLYSFVYSPRPNTSAYEYDKSLLVPQEVAKERLARLQNLHKEILGKKAIKEIGALHEVLVENHRDNEGQIWSEGRSSNNKLIKILGRKCEIGSIVQVKVTQSEGGALMGEFIKELSLQEALHLNSATMLNAHNFKAYIKAPITSTQSHTLYEDSNLTQKSAKEEGSNAN</sequence>
<dbReference type="Proteomes" id="UP000029925">
    <property type="component" value="Unassembled WGS sequence"/>
</dbReference>
<accession>A0A0S4PWR6</accession>
<dbReference type="PROSITE" id="PS01278">
    <property type="entry name" value="MTTASE_RADICAL"/>
    <property type="match status" value="1"/>
</dbReference>
<evidence type="ECO:0000256" key="8">
    <source>
        <dbReference type="ARBA" id="ARBA00023014"/>
    </source>
</evidence>
<dbReference type="SFLD" id="SFLDG01082">
    <property type="entry name" value="B12-binding_domain_containing"/>
    <property type="match status" value="1"/>
</dbReference>
<evidence type="ECO:0000256" key="13">
    <source>
        <dbReference type="HAMAP-Rule" id="MF_01864"/>
    </source>
</evidence>
<gene>
    <name evidence="13 18" type="primary">miaB</name>
    <name evidence="17" type="ORF">BN2458_PEG1884</name>
    <name evidence="18" type="ORF">LS75_003215</name>
</gene>
<dbReference type="EMBL" id="LN907858">
    <property type="protein sequence ID" value="CUU40767.1"/>
    <property type="molecule type" value="Genomic_DNA"/>
</dbReference>
<evidence type="ECO:0000256" key="10">
    <source>
        <dbReference type="ARBA" id="ARBA00068570"/>
    </source>
</evidence>
<dbReference type="RefSeq" id="WP_081951485.1">
    <property type="nucleotide sequence ID" value="NZ_CAJTQN010000001.1"/>
</dbReference>
<evidence type="ECO:0000256" key="6">
    <source>
        <dbReference type="ARBA" id="ARBA00022723"/>
    </source>
</evidence>
<keyword evidence="5 13" id="KW-0949">S-adenosyl-L-methionine</keyword>
<feature type="domain" description="Radical SAM core" evidence="16">
    <location>
        <begin position="134"/>
        <end position="370"/>
    </location>
</feature>
<dbReference type="SFLD" id="SFLDF00273">
    <property type="entry name" value="(dimethylallyl)adenosine_tRNA"/>
    <property type="match status" value="1"/>
</dbReference>
<dbReference type="STRING" id="76936.BN2458_PEG1884"/>
<dbReference type="Proteomes" id="UP000064525">
    <property type="component" value="Chromosome I"/>
</dbReference>
<reference evidence="20" key="3">
    <citation type="submission" date="2015-11" db="EMBL/GenBank/DDBJ databases">
        <authorList>
            <person name="Anvar S.Y."/>
        </authorList>
    </citation>
    <scope>NUCLEOTIDE SEQUENCE [LARGE SCALE GENOMIC DNA]</scope>
</reference>
<dbReference type="GO" id="GO:0051539">
    <property type="term" value="F:4 iron, 4 sulfur cluster binding"/>
    <property type="evidence" value="ECO:0007669"/>
    <property type="project" value="UniProtKB-UniRule"/>
</dbReference>
<feature type="domain" description="MTTase N-terminal" evidence="15">
    <location>
        <begin position="1"/>
        <end position="116"/>
    </location>
</feature>
<dbReference type="InterPro" id="IPR013848">
    <property type="entry name" value="Methylthiotransferase_N"/>
</dbReference>
<organism evidence="17 20">
    <name type="scientific">Helicobacter typhlonius</name>
    <dbReference type="NCBI Taxonomy" id="76936"/>
    <lineage>
        <taxon>Bacteria</taxon>
        <taxon>Pseudomonadati</taxon>
        <taxon>Campylobacterota</taxon>
        <taxon>Epsilonproteobacteria</taxon>
        <taxon>Campylobacterales</taxon>
        <taxon>Helicobacteraceae</taxon>
        <taxon>Helicobacter</taxon>
    </lineage>
</organism>
<keyword evidence="4 13" id="KW-0808">Transferase</keyword>
<dbReference type="PANTHER" id="PTHR43020:SF2">
    <property type="entry name" value="MITOCHONDRIAL TRNA METHYLTHIOTRANSFERASE CDK5RAP1"/>
    <property type="match status" value="1"/>
</dbReference>
<dbReference type="InterPro" id="IPR058240">
    <property type="entry name" value="rSAM_sf"/>
</dbReference>
<feature type="binding site" evidence="13">
    <location>
        <position position="10"/>
    </location>
    <ligand>
        <name>[4Fe-4S] cluster</name>
        <dbReference type="ChEBI" id="CHEBI:49883"/>
        <label>1</label>
    </ligand>
</feature>
<dbReference type="InterPro" id="IPR038135">
    <property type="entry name" value="Methylthiotransferase_N_sf"/>
</dbReference>
<feature type="binding site" evidence="13">
    <location>
        <position position="79"/>
    </location>
    <ligand>
        <name>[4Fe-4S] cluster</name>
        <dbReference type="ChEBI" id="CHEBI:49883"/>
        <label>1</label>
    </ligand>
</feature>
<dbReference type="InterPro" id="IPR002792">
    <property type="entry name" value="TRAM_dom"/>
</dbReference>
<name>A0A0S4PWR6_9HELI</name>
<dbReference type="InterPro" id="IPR007197">
    <property type="entry name" value="rSAM"/>
</dbReference>
<feature type="binding site" evidence="13">
    <location>
        <position position="155"/>
    </location>
    <ligand>
        <name>[4Fe-4S] cluster</name>
        <dbReference type="ChEBI" id="CHEBI:49883"/>
        <label>2</label>
        <note>4Fe-4S-S-AdoMet</note>
    </ligand>
</feature>
<feature type="domain" description="TRAM" evidence="14">
    <location>
        <begin position="372"/>
        <end position="436"/>
    </location>
</feature>
<keyword evidence="6 13" id="KW-0479">Metal-binding</keyword>
<dbReference type="GeneID" id="78152009"/>
<dbReference type="PROSITE" id="PS50926">
    <property type="entry name" value="TRAM"/>
    <property type="match status" value="1"/>
</dbReference>
<dbReference type="SUPFAM" id="SSF102114">
    <property type="entry name" value="Radical SAM enzymes"/>
    <property type="match status" value="1"/>
</dbReference>
<evidence type="ECO:0000256" key="7">
    <source>
        <dbReference type="ARBA" id="ARBA00023004"/>
    </source>
</evidence>
<keyword evidence="7 13" id="KW-0408">Iron</keyword>
<feature type="binding site" evidence="13">
    <location>
        <position position="152"/>
    </location>
    <ligand>
        <name>[4Fe-4S] cluster</name>
        <dbReference type="ChEBI" id="CHEBI:49883"/>
        <label>2</label>
        <note>4Fe-4S-S-AdoMet</note>
    </ligand>
</feature>